<name>A0AAV8WS24_9CUCU</name>
<dbReference type="PANTHER" id="PTHR22930">
    <property type="match status" value="1"/>
</dbReference>
<organism evidence="1 2">
    <name type="scientific">Rhamnusium bicolor</name>
    <dbReference type="NCBI Taxonomy" id="1586634"/>
    <lineage>
        <taxon>Eukaryota</taxon>
        <taxon>Metazoa</taxon>
        <taxon>Ecdysozoa</taxon>
        <taxon>Arthropoda</taxon>
        <taxon>Hexapoda</taxon>
        <taxon>Insecta</taxon>
        <taxon>Pterygota</taxon>
        <taxon>Neoptera</taxon>
        <taxon>Endopterygota</taxon>
        <taxon>Coleoptera</taxon>
        <taxon>Polyphaga</taxon>
        <taxon>Cucujiformia</taxon>
        <taxon>Chrysomeloidea</taxon>
        <taxon>Cerambycidae</taxon>
        <taxon>Lepturinae</taxon>
        <taxon>Rhagiini</taxon>
        <taxon>Rhamnusium</taxon>
    </lineage>
</organism>
<accession>A0AAV8WS24</accession>
<evidence type="ECO:0008006" key="3">
    <source>
        <dbReference type="Google" id="ProtNLM"/>
    </source>
</evidence>
<dbReference type="EMBL" id="JANEYF010005176">
    <property type="protein sequence ID" value="KAJ8928962.1"/>
    <property type="molecule type" value="Genomic_DNA"/>
</dbReference>
<proteinExistence type="predicted"/>
<sequence>MQRNAYICSDFLWHVLKVRETYFRPAVSDDMWLNSYHKKTFFELFRVKKDTFKKLVEVIIQKDEHGIIKKIYRGGNYPVHPEKSVLIFLWYMATQDSFIYIGDRFNAVPSTVMHIINSLLFLTITLKKTIIFWPKTEEEFTYVTQGFKHYPGTVGAVDGTHINLKITPKEQQDSYIDRFMKHSINLMAICTADKIFTKSVEIATAACILHNFCYINRDEWNGAMYEDYRRPEEFINDNREETRLGQQKRREIAESLILM</sequence>
<evidence type="ECO:0000313" key="1">
    <source>
        <dbReference type="EMBL" id="KAJ8928962.1"/>
    </source>
</evidence>
<dbReference type="AlphaFoldDB" id="A0AAV8WS24"/>
<dbReference type="InterPro" id="IPR045249">
    <property type="entry name" value="HARBI1-like"/>
</dbReference>
<comment type="caution">
    <text evidence="1">The sequence shown here is derived from an EMBL/GenBank/DDBJ whole genome shotgun (WGS) entry which is preliminary data.</text>
</comment>
<protein>
    <recommendedName>
        <fullName evidence="3">DDE Tnp4 domain-containing protein</fullName>
    </recommendedName>
</protein>
<dbReference type="Proteomes" id="UP001162156">
    <property type="component" value="Unassembled WGS sequence"/>
</dbReference>
<gene>
    <name evidence="1" type="ORF">NQ314_018399</name>
</gene>
<evidence type="ECO:0000313" key="2">
    <source>
        <dbReference type="Proteomes" id="UP001162156"/>
    </source>
</evidence>
<dbReference type="PANTHER" id="PTHR22930:SF85">
    <property type="entry name" value="GH03217P-RELATED"/>
    <property type="match status" value="1"/>
</dbReference>
<reference evidence="1" key="1">
    <citation type="journal article" date="2023" name="Insect Mol. Biol.">
        <title>Genome sequencing provides insights into the evolution of gene families encoding plant cell wall-degrading enzymes in longhorned beetles.</title>
        <authorList>
            <person name="Shin N.R."/>
            <person name="Okamura Y."/>
            <person name="Kirsch R."/>
            <person name="Pauchet Y."/>
        </authorList>
    </citation>
    <scope>NUCLEOTIDE SEQUENCE</scope>
    <source>
        <strain evidence="1">RBIC_L_NR</strain>
    </source>
</reference>
<keyword evidence="2" id="KW-1185">Reference proteome</keyword>